<evidence type="ECO:0000256" key="4">
    <source>
        <dbReference type="SAM" id="MobiDB-lite"/>
    </source>
</evidence>
<keyword evidence="3" id="KW-0687">Ribonucleoprotein</keyword>
<accession>A0A2S7YES0</accession>
<feature type="region of interest" description="Disordered" evidence="4">
    <location>
        <begin position="1"/>
        <end position="21"/>
    </location>
</feature>
<dbReference type="Proteomes" id="UP000237441">
    <property type="component" value="Unassembled WGS sequence"/>
</dbReference>
<evidence type="ECO:0008006" key="7">
    <source>
        <dbReference type="Google" id="ProtNLM"/>
    </source>
</evidence>
<dbReference type="Pfam" id="PF00468">
    <property type="entry name" value="Ribosomal_L34"/>
    <property type="match status" value="1"/>
</dbReference>
<protein>
    <recommendedName>
        <fullName evidence="7">Ribosomal protein L34</fullName>
    </recommendedName>
</protein>
<evidence type="ECO:0000256" key="2">
    <source>
        <dbReference type="ARBA" id="ARBA00022980"/>
    </source>
</evidence>
<dbReference type="OrthoDB" id="431691at2759"/>
<dbReference type="GO" id="GO:0005840">
    <property type="term" value="C:ribosome"/>
    <property type="evidence" value="ECO:0007669"/>
    <property type="project" value="UniProtKB-KW"/>
</dbReference>
<dbReference type="Gene3D" id="1.10.287.3980">
    <property type="match status" value="1"/>
</dbReference>
<name>A0A2S7YES0_BEABA</name>
<keyword evidence="2" id="KW-0689">Ribosomal protein</keyword>
<gene>
    <name evidence="5" type="ORF">BB8028_0005g00200</name>
</gene>
<dbReference type="EMBL" id="JRHA01000005">
    <property type="protein sequence ID" value="PQK14489.1"/>
    <property type="molecule type" value="Genomic_DNA"/>
</dbReference>
<dbReference type="NCBIfam" id="TIGR01030">
    <property type="entry name" value="rpmH_bact"/>
    <property type="match status" value="1"/>
</dbReference>
<dbReference type="GO" id="GO:1990904">
    <property type="term" value="C:ribonucleoprotein complex"/>
    <property type="evidence" value="ECO:0007669"/>
    <property type="project" value="UniProtKB-KW"/>
</dbReference>
<dbReference type="InterPro" id="IPR000271">
    <property type="entry name" value="Ribosomal_bL34"/>
</dbReference>
<reference evidence="5 6" key="1">
    <citation type="submission" date="2016-07" db="EMBL/GenBank/DDBJ databases">
        <title>Comparative genomics of the entomopathogenic fungus Beauveria bassiana.</title>
        <authorList>
            <person name="Valero Jimenez C.A."/>
            <person name="Zwaan B.J."/>
            <person name="Van Kan J.A."/>
            <person name="Takken W."/>
            <person name="Debets A.J."/>
            <person name="Schoustra S.E."/>
            <person name="Koenraadt C.J."/>
        </authorList>
    </citation>
    <scope>NUCLEOTIDE SEQUENCE [LARGE SCALE GENOMIC DNA]</scope>
    <source>
        <strain evidence="5 6">ARSEF 8028</strain>
    </source>
</reference>
<evidence type="ECO:0000313" key="5">
    <source>
        <dbReference type="EMBL" id="PQK14489.1"/>
    </source>
</evidence>
<feature type="compositionally biased region" description="Polar residues" evidence="4">
    <location>
        <begin position="1"/>
        <end position="12"/>
    </location>
</feature>
<comment type="caution">
    <text evidence="5">The sequence shown here is derived from an EMBL/GenBank/DDBJ whole genome shotgun (WGS) entry which is preliminary data.</text>
</comment>
<evidence type="ECO:0000256" key="1">
    <source>
        <dbReference type="ARBA" id="ARBA00010111"/>
    </source>
</evidence>
<dbReference type="AlphaFoldDB" id="A0A2S7YES0"/>
<evidence type="ECO:0000313" key="6">
    <source>
        <dbReference type="Proteomes" id="UP000237441"/>
    </source>
</evidence>
<sequence>MGYCQRYSQTKTPKPASPSIKLPHRIPRLPIAITMQALARVARPVLSCKALPIRTFTTLSPLRPSLYANPLRRPSAMTAFTPLLPSTTATATAVDVVAPWAISAHPALAGGASQIRCGPRNTMNGATRLVQKRRHGYLSRKRTRTGRAILKRRRQKGRAKLGCH</sequence>
<evidence type="ECO:0000256" key="3">
    <source>
        <dbReference type="ARBA" id="ARBA00023274"/>
    </source>
</evidence>
<comment type="similarity">
    <text evidence="1">Belongs to the bacterial ribosomal protein bL34 family.</text>
</comment>
<dbReference type="GO" id="GO:0003735">
    <property type="term" value="F:structural constituent of ribosome"/>
    <property type="evidence" value="ECO:0007669"/>
    <property type="project" value="InterPro"/>
</dbReference>
<proteinExistence type="inferred from homology"/>
<organism evidence="5 6">
    <name type="scientific">Beauveria bassiana</name>
    <name type="common">White muscardine disease fungus</name>
    <name type="synonym">Tritirachium shiotae</name>
    <dbReference type="NCBI Taxonomy" id="176275"/>
    <lineage>
        <taxon>Eukaryota</taxon>
        <taxon>Fungi</taxon>
        <taxon>Dikarya</taxon>
        <taxon>Ascomycota</taxon>
        <taxon>Pezizomycotina</taxon>
        <taxon>Sordariomycetes</taxon>
        <taxon>Hypocreomycetidae</taxon>
        <taxon>Hypocreales</taxon>
        <taxon>Cordycipitaceae</taxon>
        <taxon>Beauveria</taxon>
    </lineage>
</organism>
<dbReference type="GO" id="GO:0006412">
    <property type="term" value="P:translation"/>
    <property type="evidence" value="ECO:0007669"/>
    <property type="project" value="InterPro"/>
</dbReference>